<feature type="domain" description="LssY-like C-terminal" evidence="1">
    <location>
        <begin position="49"/>
        <end position="232"/>
    </location>
</feature>
<accession>A0A517XL70</accession>
<protein>
    <recommendedName>
        <fullName evidence="1">LssY-like C-terminal domain-containing protein</fullName>
    </recommendedName>
</protein>
<name>A0A517XL70_9BACT</name>
<proteinExistence type="predicted"/>
<dbReference type="AlphaFoldDB" id="A0A517XL70"/>
<dbReference type="KEGG" id="uli:ETAA1_01440"/>
<dbReference type="EMBL" id="CP036273">
    <property type="protein sequence ID" value="QDU18261.1"/>
    <property type="molecule type" value="Genomic_DNA"/>
</dbReference>
<evidence type="ECO:0000313" key="2">
    <source>
        <dbReference type="EMBL" id="QDU18261.1"/>
    </source>
</evidence>
<gene>
    <name evidence="2" type="ORF">ETAA1_01440</name>
</gene>
<evidence type="ECO:0000313" key="3">
    <source>
        <dbReference type="Proteomes" id="UP000319576"/>
    </source>
</evidence>
<keyword evidence="3" id="KW-1185">Reference proteome</keyword>
<dbReference type="Pfam" id="PF14067">
    <property type="entry name" value="LssY_C"/>
    <property type="match status" value="1"/>
</dbReference>
<dbReference type="OrthoDB" id="3725455at2"/>
<sequence length="247" mass="26537">MPVPPTSGRSRTMKRAAAGALALVLLYLAVAYLLVPALWREDARRHPAWAAAPRITHTGDGIPGDPLNVALVGTEAEVKKLLVAAGWYPADPLTLESCLEIAEASVLKRPYADAPVSNLFLFGRKQDLAFEQPVGDSPRKRHHVRFWKGDQPGPAGRPVWFGSATFDEHVGLSHTTGQVTHHIAPDLDAERDHLVGTLDRTGGVAEAFTVPGFHKTLEGRNGGGDPWRTDGSLSVVVVRPAGPTPRP</sequence>
<organism evidence="2 3">
    <name type="scientific">Urbifossiella limnaea</name>
    <dbReference type="NCBI Taxonomy" id="2528023"/>
    <lineage>
        <taxon>Bacteria</taxon>
        <taxon>Pseudomonadati</taxon>
        <taxon>Planctomycetota</taxon>
        <taxon>Planctomycetia</taxon>
        <taxon>Gemmatales</taxon>
        <taxon>Gemmataceae</taxon>
        <taxon>Urbifossiella</taxon>
    </lineage>
</organism>
<dbReference type="Proteomes" id="UP000319576">
    <property type="component" value="Chromosome"/>
</dbReference>
<evidence type="ECO:0000259" key="1">
    <source>
        <dbReference type="Pfam" id="PF14067"/>
    </source>
</evidence>
<dbReference type="InterPro" id="IPR025902">
    <property type="entry name" value="LssY-like-C_dom"/>
</dbReference>
<reference evidence="2 3" key="1">
    <citation type="submission" date="2019-02" db="EMBL/GenBank/DDBJ databases">
        <title>Deep-cultivation of Planctomycetes and their phenomic and genomic characterization uncovers novel biology.</title>
        <authorList>
            <person name="Wiegand S."/>
            <person name="Jogler M."/>
            <person name="Boedeker C."/>
            <person name="Pinto D."/>
            <person name="Vollmers J."/>
            <person name="Rivas-Marin E."/>
            <person name="Kohn T."/>
            <person name="Peeters S.H."/>
            <person name="Heuer A."/>
            <person name="Rast P."/>
            <person name="Oberbeckmann S."/>
            <person name="Bunk B."/>
            <person name="Jeske O."/>
            <person name="Meyerdierks A."/>
            <person name="Storesund J.E."/>
            <person name="Kallscheuer N."/>
            <person name="Luecker S."/>
            <person name="Lage O.M."/>
            <person name="Pohl T."/>
            <person name="Merkel B.J."/>
            <person name="Hornburger P."/>
            <person name="Mueller R.-W."/>
            <person name="Bruemmer F."/>
            <person name="Labrenz M."/>
            <person name="Spormann A.M."/>
            <person name="Op den Camp H."/>
            <person name="Overmann J."/>
            <person name="Amann R."/>
            <person name="Jetten M.S.M."/>
            <person name="Mascher T."/>
            <person name="Medema M.H."/>
            <person name="Devos D.P."/>
            <person name="Kaster A.-K."/>
            <person name="Ovreas L."/>
            <person name="Rohde M."/>
            <person name="Galperin M.Y."/>
            <person name="Jogler C."/>
        </authorList>
    </citation>
    <scope>NUCLEOTIDE SEQUENCE [LARGE SCALE GENOMIC DNA]</scope>
    <source>
        <strain evidence="2 3">ETA_A1</strain>
    </source>
</reference>
<dbReference type="RefSeq" id="WP_145233412.1">
    <property type="nucleotide sequence ID" value="NZ_CP036273.1"/>
</dbReference>